<reference evidence="23 24" key="1">
    <citation type="submission" date="2016-04" db="EMBL/GenBank/DDBJ databases">
        <title>Genome sequence of Clostridium magnum DSM 2767.</title>
        <authorList>
            <person name="Poehlein A."/>
            <person name="Uhlig R."/>
            <person name="Fischer R."/>
            <person name="Bahl H."/>
            <person name="Daniel R."/>
        </authorList>
    </citation>
    <scope>NUCLEOTIDE SEQUENCE [LARGE SCALE GENOMIC DNA]</scope>
    <source>
        <strain evidence="23 24">DSM 2767</strain>
    </source>
</reference>
<dbReference type="InterPro" id="IPR011279">
    <property type="entry name" value="Chorismate_mutase_GmP"/>
</dbReference>
<name>A0A161W2H0_9CLOT</name>
<evidence type="ECO:0000256" key="4">
    <source>
        <dbReference type="ARBA" id="ARBA00004741"/>
    </source>
</evidence>
<dbReference type="GO" id="GO:0046417">
    <property type="term" value="P:chorismate metabolic process"/>
    <property type="evidence" value="ECO:0007669"/>
    <property type="project" value="InterPro"/>
</dbReference>
<comment type="pathway">
    <text evidence="5">Metabolic intermediate biosynthesis; prephenate biosynthesis; prephenate from chorismate: step 1/1.</text>
</comment>
<dbReference type="Pfam" id="PF00800">
    <property type="entry name" value="PDT"/>
    <property type="match status" value="1"/>
</dbReference>
<dbReference type="InterPro" id="IPR036263">
    <property type="entry name" value="Chorismate_II_sf"/>
</dbReference>
<evidence type="ECO:0000256" key="13">
    <source>
        <dbReference type="ARBA" id="ARBA00023235"/>
    </source>
</evidence>
<dbReference type="InterPro" id="IPR008242">
    <property type="entry name" value="Chor_mutase/pphenate_deHydtase"/>
</dbReference>
<dbReference type="InterPro" id="IPR001086">
    <property type="entry name" value="Preph_deHydtase"/>
</dbReference>
<evidence type="ECO:0000313" key="24">
    <source>
        <dbReference type="Proteomes" id="UP000076603"/>
    </source>
</evidence>
<dbReference type="InterPro" id="IPR045865">
    <property type="entry name" value="ACT-like_dom_sf"/>
</dbReference>
<evidence type="ECO:0000259" key="21">
    <source>
        <dbReference type="PROSITE" id="PS51171"/>
    </source>
</evidence>
<feature type="domain" description="ACT" evidence="22">
    <location>
        <begin position="294"/>
        <end position="371"/>
    </location>
</feature>
<keyword evidence="14" id="KW-0456">Lyase</keyword>
<accession>A0A161W2H0</accession>
<dbReference type="GO" id="GO:0004664">
    <property type="term" value="F:prephenate dehydratase activity"/>
    <property type="evidence" value="ECO:0007669"/>
    <property type="project" value="UniProtKB-EC"/>
</dbReference>
<evidence type="ECO:0000256" key="1">
    <source>
        <dbReference type="ARBA" id="ARBA00000824"/>
    </source>
</evidence>
<dbReference type="CDD" id="cd13631">
    <property type="entry name" value="PBP2_Ct-PDT_like"/>
    <property type="match status" value="1"/>
</dbReference>
<evidence type="ECO:0000256" key="7">
    <source>
        <dbReference type="ARBA" id="ARBA00014401"/>
    </source>
</evidence>
<dbReference type="Gene3D" id="3.30.70.260">
    <property type="match status" value="1"/>
</dbReference>
<dbReference type="Proteomes" id="UP000076603">
    <property type="component" value="Unassembled WGS sequence"/>
</dbReference>
<dbReference type="PROSITE" id="PS51171">
    <property type="entry name" value="PREPHENATE_DEHYDR_3"/>
    <property type="match status" value="1"/>
</dbReference>
<evidence type="ECO:0000256" key="8">
    <source>
        <dbReference type="ARBA" id="ARBA00021872"/>
    </source>
</evidence>
<evidence type="ECO:0000256" key="11">
    <source>
        <dbReference type="ARBA" id="ARBA00023141"/>
    </source>
</evidence>
<keyword evidence="9" id="KW-0963">Cytoplasm</keyword>
<dbReference type="PANTHER" id="PTHR21022:SF19">
    <property type="entry name" value="PREPHENATE DEHYDRATASE-RELATED"/>
    <property type="match status" value="1"/>
</dbReference>
<evidence type="ECO:0000256" key="19">
    <source>
        <dbReference type="PIRSR" id="PIRSR001500-2"/>
    </source>
</evidence>
<dbReference type="InterPro" id="IPR002912">
    <property type="entry name" value="ACT_dom"/>
</dbReference>
<dbReference type="PROSITE" id="PS51168">
    <property type="entry name" value="CHORISMATE_MUT_2"/>
    <property type="match status" value="1"/>
</dbReference>
<evidence type="ECO:0000256" key="16">
    <source>
        <dbReference type="ARBA" id="ARBA00031175"/>
    </source>
</evidence>
<comment type="subcellular location">
    <subcellularLocation>
        <location evidence="3">Cytoplasm</location>
    </subcellularLocation>
</comment>
<evidence type="ECO:0000256" key="3">
    <source>
        <dbReference type="ARBA" id="ARBA00004496"/>
    </source>
</evidence>
<evidence type="ECO:0000259" key="20">
    <source>
        <dbReference type="PROSITE" id="PS51168"/>
    </source>
</evidence>
<keyword evidence="12" id="KW-0584">Phenylalanine biosynthesis</keyword>
<evidence type="ECO:0000256" key="9">
    <source>
        <dbReference type="ARBA" id="ARBA00022490"/>
    </source>
</evidence>
<organism evidence="23 24">
    <name type="scientific">Clostridium magnum DSM 2767</name>
    <dbReference type="NCBI Taxonomy" id="1121326"/>
    <lineage>
        <taxon>Bacteria</taxon>
        <taxon>Bacillati</taxon>
        <taxon>Bacillota</taxon>
        <taxon>Clostridia</taxon>
        <taxon>Eubacteriales</taxon>
        <taxon>Clostridiaceae</taxon>
        <taxon>Clostridium</taxon>
    </lineage>
</organism>
<feature type="site" description="Essential for prephenate dehydratase activity" evidence="19">
    <location>
        <position position="275"/>
    </location>
</feature>
<dbReference type="GO" id="GO:0009094">
    <property type="term" value="P:L-phenylalanine biosynthetic process"/>
    <property type="evidence" value="ECO:0007669"/>
    <property type="project" value="UniProtKB-UniPathway"/>
</dbReference>
<dbReference type="Pfam" id="PF01817">
    <property type="entry name" value="CM_2"/>
    <property type="match status" value="1"/>
</dbReference>
<comment type="catalytic activity">
    <reaction evidence="1">
        <text>chorismate = prephenate</text>
        <dbReference type="Rhea" id="RHEA:13897"/>
        <dbReference type="ChEBI" id="CHEBI:29748"/>
        <dbReference type="ChEBI" id="CHEBI:29934"/>
        <dbReference type="EC" id="5.4.99.5"/>
    </reaction>
</comment>
<sequence length="375" mass="43310">MEKLDYLREEINEIDESLVKLFKKRMEIVSEVAEYKIKNSMTVLDKAREEEIINKHLDGVEDKVLKSNLKEFLEDLMSISRKTQKDIISKASNVNKTEKKSSSYKVGFQGVEASFSHQALIEYFGPERSTSCFPNFKDVFDALDRGEIEYGILPVENSSTGVITEVYDLLRKYGFYIVGEKCIKVDHNLLGIKGAKLSDINEVYSHEQGFLQSKEFFSKHKDWSLIPYFNTAKSALYISRENLKSKACVASKKAAETYGLDIIQENINYNKNNYTKFIIIGKEIEINEECDKITIVTTLPHKVGALYNILKHFSENNCNMMKIESRPIVDKSWEYFFHIDFQGNILDENIKIVLKGIEEESLYFKFLGNYKGEVI</sequence>
<dbReference type="OrthoDB" id="9802281at2"/>
<evidence type="ECO:0000256" key="6">
    <source>
        <dbReference type="ARBA" id="ARBA00013147"/>
    </source>
</evidence>
<dbReference type="InterPro" id="IPR036979">
    <property type="entry name" value="CM_dom_sf"/>
</dbReference>
<evidence type="ECO:0000256" key="18">
    <source>
        <dbReference type="ARBA" id="ARBA00047848"/>
    </source>
</evidence>
<dbReference type="SUPFAM" id="SSF53850">
    <property type="entry name" value="Periplasmic binding protein-like II"/>
    <property type="match status" value="1"/>
</dbReference>
<feature type="domain" description="Prephenate dehydratase" evidence="21">
    <location>
        <begin position="105"/>
        <end position="282"/>
    </location>
</feature>
<protein>
    <recommendedName>
        <fullName evidence="7">Bifunctional chorismate mutase/prephenate dehydratase</fullName>
        <ecNumber evidence="6">4.2.1.51</ecNumber>
    </recommendedName>
    <alternativeName>
        <fullName evidence="17">Chorismate mutase-prephenate dehydratase</fullName>
    </alternativeName>
    <alternativeName>
        <fullName evidence="8">Prephenate dehydratase</fullName>
    </alternativeName>
    <alternativeName>
        <fullName evidence="16">p-protein</fullName>
    </alternativeName>
</protein>
<evidence type="ECO:0000256" key="15">
    <source>
        <dbReference type="ARBA" id="ARBA00023268"/>
    </source>
</evidence>
<dbReference type="Gene3D" id="1.20.59.10">
    <property type="entry name" value="Chorismate mutase"/>
    <property type="match status" value="1"/>
</dbReference>
<feature type="domain" description="Chorismate mutase" evidence="20">
    <location>
        <begin position="1"/>
        <end position="88"/>
    </location>
</feature>
<keyword evidence="15" id="KW-0511">Multifunctional enzyme</keyword>
<evidence type="ECO:0000256" key="12">
    <source>
        <dbReference type="ARBA" id="ARBA00023222"/>
    </source>
</evidence>
<evidence type="ECO:0000256" key="5">
    <source>
        <dbReference type="ARBA" id="ARBA00004817"/>
    </source>
</evidence>
<evidence type="ECO:0000256" key="10">
    <source>
        <dbReference type="ARBA" id="ARBA00022605"/>
    </source>
</evidence>
<comment type="function">
    <text evidence="2">Catalyzes the Claisen rearrangement of chorismate to prephenate and the decarboxylation/dehydration of prephenate to phenylpyruvate.</text>
</comment>
<evidence type="ECO:0000259" key="22">
    <source>
        <dbReference type="PROSITE" id="PS51671"/>
    </source>
</evidence>
<keyword evidence="10" id="KW-0028">Amino-acid biosynthesis</keyword>
<dbReference type="PANTHER" id="PTHR21022">
    <property type="entry name" value="PREPHENATE DEHYDRATASE P PROTEIN"/>
    <property type="match status" value="1"/>
</dbReference>
<evidence type="ECO:0000313" key="23">
    <source>
        <dbReference type="EMBL" id="KZL89370.1"/>
    </source>
</evidence>
<dbReference type="GO" id="GO:0005737">
    <property type="term" value="C:cytoplasm"/>
    <property type="evidence" value="ECO:0007669"/>
    <property type="project" value="UniProtKB-SubCell"/>
</dbReference>
<dbReference type="STRING" id="1121326.CLMAG_52740"/>
<dbReference type="UniPathway" id="UPA00121">
    <property type="reaction ID" value="UER00345"/>
</dbReference>
<dbReference type="AlphaFoldDB" id="A0A161W2H0"/>
<comment type="catalytic activity">
    <reaction evidence="18">
        <text>prephenate + H(+) = 3-phenylpyruvate + CO2 + H2O</text>
        <dbReference type="Rhea" id="RHEA:21648"/>
        <dbReference type="ChEBI" id="CHEBI:15377"/>
        <dbReference type="ChEBI" id="CHEBI:15378"/>
        <dbReference type="ChEBI" id="CHEBI:16526"/>
        <dbReference type="ChEBI" id="CHEBI:18005"/>
        <dbReference type="ChEBI" id="CHEBI:29934"/>
        <dbReference type="EC" id="4.2.1.51"/>
    </reaction>
</comment>
<dbReference type="SUPFAM" id="SSF48600">
    <property type="entry name" value="Chorismate mutase II"/>
    <property type="match status" value="1"/>
</dbReference>
<dbReference type="PROSITE" id="PS51671">
    <property type="entry name" value="ACT"/>
    <property type="match status" value="1"/>
</dbReference>
<dbReference type="SMART" id="SM00830">
    <property type="entry name" value="CM_2"/>
    <property type="match status" value="1"/>
</dbReference>
<keyword evidence="11" id="KW-0057">Aromatic amino acid biosynthesis</keyword>
<proteinExistence type="predicted"/>
<comment type="pathway">
    <text evidence="4">Amino-acid biosynthesis; L-phenylalanine biosynthesis; phenylpyruvate from prephenate: step 1/1.</text>
</comment>
<dbReference type="Gene3D" id="3.40.190.10">
    <property type="entry name" value="Periplasmic binding protein-like II"/>
    <property type="match status" value="2"/>
</dbReference>
<dbReference type="UniPathway" id="UPA00120">
    <property type="reaction ID" value="UER00203"/>
</dbReference>
<keyword evidence="13" id="KW-0413">Isomerase</keyword>
<evidence type="ECO:0000256" key="2">
    <source>
        <dbReference type="ARBA" id="ARBA00002364"/>
    </source>
</evidence>
<evidence type="ECO:0000256" key="17">
    <source>
        <dbReference type="ARBA" id="ARBA00031520"/>
    </source>
</evidence>
<dbReference type="PIRSF" id="PIRSF001500">
    <property type="entry name" value="Chor_mut_pdt_Ppr"/>
    <property type="match status" value="1"/>
</dbReference>
<gene>
    <name evidence="23" type="primary">pheA</name>
    <name evidence="23" type="ORF">CLMAG_52740</name>
</gene>
<dbReference type="NCBIfam" id="TIGR01805">
    <property type="entry name" value="CM_mono_grmpos"/>
    <property type="match status" value="1"/>
</dbReference>
<dbReference type="EC" id="4.2.1.51" evidence="6"/>
<keyword evidence="24" id="KW-1185">Reference proteome</keyword>
<dbReference type="InterPro" id="IPR002701">
    <property type="entry name" value="CM_II_prokaryot"/>
</dbReference>
<dbReference type="CDD" id="cd04905">
    <property type="entry name" value="ACT_CM-PDT"/>
    <property type="match status" value="1"/>
</dbReference>
<comment type="caution">
    <text evidence="23">The sequence shown here is derived from an EMBL/GenBank/DDBJ whole genome shotgun (WGS) entry which is preliminary data.</text>
</comment>
<dbReference type="SUPFAM" id="SSF55021">
    <property type="entry name" value="ACT-like"/>
    <property type="match status" value="1"/>
</dbReference>
<evidence type="ECO:0000256" key="14">
    <source>
        <dbReference type="ARBA" id="ARBA00023239"/>
    </source>
</evidence>
<dbReference type="PATRIC" id="fig|1121326.3.peg.5333"/>
<dbReference type="GO" id="GO:0004106">
    <property type="term" value="F:chorismate mutase activity"/>
    <property type="evidence" value="ECO:0007669"/>
    <property type="project" value="UniProtKB-EC"/>
</dbReference>
<dbReference type="EMBL" id="LWAE01000009">
    <property type="protein sequence ID" value="KZL89370.1"/>
    <property type="molecule type" value="Genomic_DNA"/>
</dbReference>